<keyword evidence="4" id="KW-0808">Transferase</keyword>
<dbReference type="InterPro" id="IPR015424">
    <property type="entry name" value="PyrdxlP-dep_Trfase"/>
</dbReference>
<dbReference type="EMBL" id="CP042301">
    <property type="protein sequence ID" value="QDZ03330.1"/>
    <property type="molecule type" value="Genomic_DNA"/>
</dbReference>
<dbReference type="PANTHER" id="PTHR43713:SF3">
    <property type="entry name" value="GLUTAMATE-1-SEMIALDEHYDE 2,1-AMINOMUTASE 1, CHLOROPLASTIC-RELATED"/>
    <property type="match status" value="1"/>
</dbReference>
<protein>
    <submittedName>
        <fullName evidence="4">Aminotransferase class III-fold pyridoxal phosphate-dependent enzyme</fullName>
    </submittedName>
</protein>
<dbReference type="OrthoDB" id="9801052at2"/>
<dbReference type="SUPFAM" id="SSF53383">
    <property type="entry name" value="PLP-dependent transferases"/>
    <property type="match status" value="1"/>
</dbReference>
<keyword evidence="5" id="KW-1185">Reference proteome</keyword>
<evidence type="ECO:0000256" key="1">
    <source>
        <dbReference type="ARBA" id="ARBA00001933"/>
    </source>
</evidence>
<sequence>MQGHNALPAVLASAANAYSAANPESQALHERARQVMPGGNTRTVLYYDPFPLVMVSGSGCRLEDADGHTYVDFLGEFTAGLYGHSDPLIAEAIGKAVANGINLGSHGRQEAAFAEAIKERYPSMELLRFTNSGTEANMLALALAKHATGRGKVMVFEGAYHGGTLTFPASEVPVNLPHDYVFSRFNEIEATREAIRDTGTDLACVIVEPMMGAGGCIPGDPAFLRMLSEETKAAGALLVFDEVMTSRLSPGGLQSELEIRPDLTTLGKYIGGGMSFGAFGGRADVMSHFDPSKAGSLPHAGTFNNNALTMAAGLAGLTGRFTPAAARELNERGDLLRRRINAVMSEAGAGIVVSGIGSLMNIHPVETEPRQPADLAAADQRMRDLFFFDLLEDGFYIARRGLMALSLPIGDAECDALVEAVSRRAPRWAALGG</sequence>
<dbReference type="GO" id="GO:0008483">
    <property type="term" value="F:transaminase activity"/>
    <property type="evidence" value="ECO:0007669"/>
    <property type="project" value="UniProtKB-KW"/>
</dbReference>
<evidence type="ECO:0000313" key="5">
    <source>
        <dbReference type="Proteomes" id="UP000321389"/>
    </source>
</evidence>
<dbReference type="PANTHER" id="PTHR43713">
    <property type="entry name" value="GLUTAMATE-1-SEMIALDEHYDE 2,1-AMINOMUTASE"/>
    <property type="match status" value="1"/>
</dbReference>
<dbReference type="GO" id="GO:0030170">
    <property type="term" value="F:pyridoxal phosphate binding"/>
    <property type="evidence" value="ECO:0007669"/>
    <property type="project" value="InterPro"/>
</dbReference>
<proteinExistence type="inferred from homology"/>
<dbReference type="Pfam" id="PF00202">
    <property type="entry name" value="Aminotran_3"/>
    <property type="match status" value="1"/>
</dbReference>
<evidence type="ECO:0000256" key="2">
    <source>
        <dbReference type="ARBA" id="ARBA00022898"/>
    </source>
</evidence>
<keyword evidence="2 3" id="KW-0663">Pyridoxal phosphate</keyword>
<dbReference type="AlphaFoldDB" id="A0A5B8L6L5"/>
<organism evidence="4 5">
    <name type="scientific">Nitratireductor mangrovi</name>
    <dbReference type="NCBI Taxonomy" id="2599600"/>
    <lineage>
        <taxon>Bacteria</taxon>
        <taxon>Pseudomonadati</taxon>
        <taxon>Pseudomonadota</taxon>
        <taxon>Alphaproteobacteria</taxon>
        <taxon>Hyphomicrobiales</taxon>
        <taxon>Phyllobacteriaceae</taxon>
        <taxon>Nitratireductor</taxon>
    </lineage>
</organism>
<dbReference type="InterPro" id="IPR015421">
    <property type="entry name" value="PyrdxlP-dep_Trfase_major"/>
</dbReference>
<comment type="cofactor">
    <cofactor evidence="1">
        <name>pyridoxal 5'-phosphate</name>
        <dbReference type="ChEBI" id="CHEBI:597326"/>
    </cofactor>
</comment>
<reference evidence="4" key="1">
    <citation type="submission" date="2020-04" db="EMBL/GenBank/DDBJ databases">
        <title>Nitratireductor sp. nov. isolated from mangrove soil.</title>
        <authorList>
            <person name="Ye Y."/>
        </authorList>
    </citation>
    <scope>NUCLEOTIDE SEQUENCE</scope>
    <source>
        <strain evidence="4">SY7</strain>
    </source>
</reference>
<evidence type="ECO:0000313" key="4">
    <source>
        <dbReference type="EMBL" id="QDZ03330.1"/>
    </source>
</evidence>
<dbReference type="Proteomes" id="UP000321389">
    <property type="component" value="Chromosome"/>
</dbReference>
<name>A0A5B8L6L5_9HYPH</name>
<dbReference type="InterPro" id="IPR015422">
    <property type="entry name" value="PyrdxlP-dep_Trfase_small"/>
</dbReference>
<dbReference type="InterPro" id="IPR005814">
    <property type="entry name" value="Aminotrans_3"/>
</dbReference>
<dbReference type="KEGG" id="niy:FQ775_13485"/>
<dbReference type="Gene3D" id="3.90.1150.10">
    <property type="entry name" value="Aspartate Aminotransferase, domain 1"/>
    <property type="match status" value="1"/>
</dbReference>
<evidence type="ECO:0000256" key="3">
    <source>
        <dbReference type="RuleBase" id="RU003560"/>
    </source>
</evidence>
<comment type="similarity">
    <text evidence="3">Belongs to the class-III pyridoxal-phosphate-dependent aminotransferase family.</text>
</comment>
<keyword evidence="4" id="KW-0032">Aminotransferase</keyword>
<dbReference type="Gene3D" id="3.40.640.10">
    <property type="entry name" value="Type I PLP-dependent aspartate aminotransferase-like (Major domain)"/>
    <property type="match status" value="1"/>
</dbReference>
<gene>
    <name evidence="4" type="ORF">FQ775_13485</name>
</gene>
<accession>A0A5B8L6L5</accession>